<dbReference type="PROSITE" id="PS51063">
    <property type="entry name" value="HTH_CRP_2"/>
    <property type="match status" value="1"/>
</dbReference>
<evidence type="ECO:0000256" key="2">
    <source>
        <dbReference type="ARBA" id="ARBA00023125"/>
    </source>
</evidence>
<dbReference type="InterPro" id="IPR036388">
    <property type="entry name" value="WH-like_DNA-bd_sf"/>
</dbReference>
<dbReference type="PANTHER" id="PTHR24567">
    <property type="entry name" value="CRP FAMILY TRANSCRIPTIONAL REGULATORY PROTEIN"/>
    <property type="match status" value="1"/>
</dbReference>
<name>A0ABW3US23_9BACL</name>
<dbReference type="PROSITE" id="PS50042">
    <property type="entry name" value="CNMP_BINDING_3"/>
    <property type="match status" value="1"/>
</dbReference>
<evidence type="ECO:0000313" key="7">
    <source>
        <dbReference type="EMBL" id="MFD1223252.1"/>
    </source>
</evidence>
<comment type="caution">
    <text evidence="7">The sequence shown here is derived from an EMBL/GenBank/DDBJ whole genome shotgun (WGS) entry which is preliminary data.</text>
</comment>
<dbReference type="SMART" id="SM00100">
    <property type="entry name" value="cNMP"/>
    <property type="match status" value="1"/>
</dbReference>
<feature type="domain" description="Cyclic nucleotide-binding" evidence="5">
    <location>
        <begin position="17"/>
        <end position="116"/>
    </location>
</feature>
<dbReference type="SUPFAM" id="SSF46785">
    <property type="entry name" value="Winged helix' DNA-binding domain"/>
    <property type="match status" value="1"/>
</dbReference>
<evidence type="ECO:0000259" key="6">
    <source>
        <dbReference type="PROSITE" id="PS51063"/>
    </source>
</evidence>
<gene>
    <name evidence="7" type="ORF">ACFQ4B_24320</name>
</gene>
<dbReference type="InterPro" id="IPR050397">
    <property type="entry name" value="Env_Response_Regulators"/>
</dbReference>
<dbReference type="InterPro" id="IPR012318">
    <property type="entry name" value="HTH_CRP"/>
</dbReference>
<dbReference type="RefSeq" id="WP_079910412.1">
    <property type="nucleotide sequence ID" value="NZ_BAABJG010000022.1"/>
</dbReference>
<feature type="domain" description="HTH crp-type" evidence="6">
    <location>
        <begin position="147"/>
        <end position="220"/>
    </location>
</feature>
<keyword evidence="4" id="KW-0804">Transcription</keyword>
<dbReference type="Pfam" id="PF13545">
    <property type="entry name" value="HTH_Crp_2"/>
    <property type="match status" value="1"/>
</dbReference>
<proteinExistence type="predicted"/>
<keyword evidence="8" id="KW-1185">Reference proteome</keyword>
<keyword evidence="1" id="KW-0805">Transcription regulation</keyword>
<dbReference type="InterPro" id="IPR036390">
    <property type="entry name" value="WH_DNA-bd_sf"/>
</dbReference>
<evidence type="ECO:0000256" key="1">
    <source>
        <dbReference type="ARBA" id="ARBA00023015"/>
    </source>
</evidence>
<dbReference type="Gene3D" id="1.10.10.10">
    <property type="entry name" value="Winged helix-like DNA-binding domain superfamily/Winged helix DNA-binding domain"/>
    <property type="match status" value="1"/>
</dbReference>
<protein>
    <submittedName>
        <fullName evidence="7">Crp/Fnr family transcriptional regulator</fullName>
    </submittedName>
</protein>
<dbReference type="InterPro" id="IPR000595">
    <property type="entry name" value="cNMP-bd_dom"/>
</dbReference>
<dbReference type="PROSITE" id="PS00042">
    <property type="entry name" value="HTH_CRP_1"/>
    <property type="match status" value="1"/>
</dbReference>
<dbReference type="PANTHER" id="PTHR24567:SF74">
    <property type="entry name" value="HTH-TYPE TRANSCRIPTIONAL REGULATOR ARCR"/>
    <property type="match status" value="1"/>
</dbReference>
<dbReference type="Pfam" id="PF00027">
    <property type="entry name" value="cNMP_binding"/>
    <property type="match status" value="1"/>
</dbReference>
<keyword evidence="2" id="KW-0238">DNA-binding</keyword>
<dbReference type="InterPro" id="IPR014710">
    <property type="entry name" value="RmlC-like_jellyroll"/>
</dbReference>
<accession>A0ABW3US23</accession>
<evidence type="ECO:0000313" key="8">
    <source>
        <dbReference type="Proteomes" id="UP001597180"/>
    </source>
</evidence>
<dbReference type="InterPro" id="IPR018490">
    <property type="entry name" value="cNMP-bd_dom_sf"/>
</dbReference>
<sequence>MLHCSLMVDGVHNTDCFSKENLQKLKDIMYEQKVTSGSYLFWEGDPADKLYFMIQGRVKITKTSDEGKSFILYMYGDGDLFGQLDPFHQSVHSFNAEVMEDSMIGIIQQKDLETLLWQHGDLSIEFMKWMGLMHRMTQTKFRDLMMFGKPGALCSTLIRLSNSYGQSSGSQILITKKLTNSELADMIGATRESVNRMLSDLKKLGILSVDNGYMVIENIEYLKNVCQCENCPKDMCRI</sequence>
<evidence type="ECO:0000259" key="5">
    <source>
        <dbReference type="PROSITE" id="PS50042"/>
    </source>
</evidence>
<dbReference type="SMART" id="SM00419">
    <property type="entry name" value="HTH_CRP"/>
    <property type="match status" value="1"/>
</dbReference>
<evidence type="ECO:0000256" key="4">
    <source>
        <dbReference type="ARBA" id="ARBA00023163"/>
    </source>
</evidence>
<dbReference type="Proteomes" id="UP001597180">
    <property type="component" value="Unassembled WGS sequence"/>
</dbReference>
<dbReference type="Gene3D" id="2.60.120.10">
    <property type="entry name" value="Jelly Rolls"/>
    <property type="match status" value="1"/>
</dbReference>
<dbReference type="EMBL" id="JBHTLU010000034">
    <property type="protein sequence ID" value="MFD1223252.1"/>
    <property type="molecule type" value="Genomic_DNA"/>
</dbReference>
<evidence type="ECO:0000256" key="3">
    <source>
        <dbReference type="ARBA" id="ARBA00023159"/>
    </source>
</evidence>
<reference evidence="8" key="1">
    <citation type="journal article" date="2019" name="Int. J. Syst. Evol. Microbiol.">
        <title>The Global Catalogue of Microorganisms (GCM) 10K type strain sequencing project: providing services to taxonomists for standard genome sequencing and annotation.</title>
        <authorList>
            <consortium name="The Broad Institute Genomics Platform"/>
            <consortium name="The Broad Institute Genome Sequencing Center for Infectious Disease"/>
            <person name="Wu L."/>
            <person name="Ma J."/>
        </authorList>
    </citation>
    <scope>NUCLEOTIDE SEQUENCE [LARGE SCALE GENOMIC DNA]</scope>
    <source>
        <strain evidence="8">CCUG 53270</strain>
    </source>
</reference>
<dbReference type="CDD" id="cd00038">
    <property type="entry name" value="CAP_ED"/>
    <property type="match status" value="1"/>
</dbReference>
<dbReference type="CDD" id="cd00092">
    <property type="entry name" value="HTH_CRP"/>
    <property type="match status" value="1"/>
</dbReference>
<dbReference type="InterPro" id="IPR018335">
    <property type="entry name" value="Tscrpt_reg_HTH_Crp-type_CS"/>
</dbReference>
<keyword evidence="3" id="KW-0010">Activator</keyword>
<dbReference type="SUPFAM" id="SSF51206">
    <property type="entry name" value="cAMP-binding domain-like"/>
    <property type="match status" value="1"/>
</dbReference>
<organism evidence="7 8">
    <name type="scientific">Paenibacillus vulneris</name>
    <dbReference type="NCBI Taxonomy" id="1133364"/>
    <lineage>
        <taxon>Bacteria</taxon>
        <taxon>Bacillati</taxon>
        <taxon>Bacillota</taxon>
        <taxon>Bacilli</taxon>
        <taxon>Bacillales</taxon>
        <taxon>Paenibacillaceae</taxon>
        <taxon>Paenibacillus</taxon>
    </lineage>
</organism>
<dbReference type="PRINTS" id="PR00034">
    <property type="entry name" value="HTHCRP"/>
</dbReference>